<keyword evidence="2" id="KW-1185">Reference proteome</keyword>
<protein>
    <submittedName>
        <fullName evidence="1">Uncharacterized protein</fullName>
    </submittedName>
</protein>
<gene>
    <name evidence="1" type="ORF">ABVT11_09580</name>
</gene>
<dbReference type="EMBL" id="JBEWLZ010000004">
    <property type="protein sequence ID" value="MET1490076.1"/>
    <property type="molecule type" value="Genomic_DNA"/>
</dbReference>
<proteinExistence type="predicted"/>
<organism evidence="1 2">
    <name type="scientific">Uliginosibacterium paludis</name>
    <dbReference type="NCBI Taxonomy" id="1615952"/>
    <lineage>
        <taxon>Bacteria</taxon>
        <taxon>Pseudomonadati</taxon>
        <taxon>Pseudomonadota</taxon>
        <taxon>Betaproteobacteria</taxon>
        <taxon>Rhodocyclales</taxon>
        <taxon>Zoogloeaceae</taxon>
        <taxon>Uliginosibacterium</taxon>
    </lineage>
</organism>
<name>A0ABV2CQ82_9RHOO</name>
<evidence type="ECO:0000313" key="1">
    <source>
        <dbReference type="EMBL" id="MET1490076.1"/>
    </source>
</evidence>
<accession>A0ABV2CQ82</accession>
<sequence length="50" mass="5905">MATFSFALALLLSLGLGLELFKVLRDRQARRLQPLRIKSDELRLLRRPRR</sequence>
<dbReference type="Proteomes" id="UP001548590">
    <property type="component" value="Unassembled WGS sequence"/>
</dbReference>
<reference evidence="1 2" key="1">
    <citation type="submission" date="2024-07" db="EMBL/GenBank/DDBJ databases">
        <title>Uliginosibacterium paludis KCTC:42655.</title>
        <authorList>
            <person name="Kim M.K."/>
        </authorList>
    </citation>
    <scope>NUCLEOTIDE SEQUENCE [LARGE SCALE GENOMIC DNA]</scope>
    <source>
        <strain evidence="1 2">KCTC 42655</strain>
    </source>
</reference>
<comment type="caution">
    <text evidence="1">The sequence shown here is derived from an EMBL/GenBank/DDBJ whole genome shotgun (WGS) entry which is preliminary data.</text>
</comment>
<dbReference type="RefSeq" id="WP_345923533.1">
    <property type="nucleotide sequence ID" value="NZ_JBDIVF010000001.1"/>
</dbReference>
<evidence type="ECO:0000313" key="2">
    <source>
        <dbReference type="Proteomes" id="UP001548590"/>
    </source>
</evidence>